<dbReference type="AlphaFoldDB" id="A0AA94L2Z4"/>
<dbReference type="EMBL" id="FPIW01000049">
    <property type="protein sequence ID" value="SFW63662.1"/>
    <property type="molecule type" value="Genomic_DNA"/>
</dbReference>
<feature type="transmembrane region" description="Helical" evidence="7">
    <location>
        <begin position="29"/>
        <end position="54"/>
    </location>
</feature>
<dbReference type="InterPro" id="IPR017871">
    <property type="entry name" value="ABC_transporter-like_CS"/>
</dbReference>
<dbReference type="GO" id="GO:0005524">
    <property type="term" value="F:ATP binding"/>
    <property type="evidence" value="ECO:0007669"/>
    <property type="project" value="UniProtKB-KW"/>
</dbReference>
<evidence type="ECO:0000313" key="10">
    <source>
        <dbReference type="Proteomes" id="UP000182680"/>
    </source>
</evidence>
<dbReference type="Proteomes" id="UP000182680">
    <property type="component" value="Unassembled WGS sequence"/>
</dbReference>
<feature type="transmembrane region" description="Helical" evidence="7">
    <location>
        <begin position="160"/>
        <end position="184"/>
    </location>
</feature>
<sequence length="604" mass="66297">MNTLRLLFFSFSRIWRVLPHRLRKSGTGLFISMVILGLLELGGILSLSLFVGVLNDPERVQQSKYAALILEYAPFLGPVFADSRTLMLCTVLVPISMIVTKNMVSAFVTWKTGLLGGEVAGFVGCEIMRRFVYMPYDWHISSLSAEAFTKMSWRHSLGQLLIQSMVAYSNFITAGLLFLGLFIYAPGLTMLVLGVMAVTAVTLYGAVRKNIDKSSHNNAQAQAKESHATMAAVRGIREILIYQQQPTFLHAISQAIRDSVRPRAFLETAPPIPTWVLESTGFVLIGCTLAWMTLIQDASRAAITANIAMLTLTAWRVLPSLNRAVGAIINIRANQPTGLPCLEYMEQLKAVPQLDVESQDSDFAIKDGIRLDNICYRYPGAEQDSLKGVTLDIPKGASVGIIGKSGAGKSTLINVLSGLLQPASGRILVDGREMTPGQVLTYRQSIGYVPQNPYLMAGTVAENIAFSQWGRPPDAERLHEACQQAQIDFLGENFENLSRGIGENGAGLSGGQAQRVTIARALYARPAVLIFDEATSSLDHRTEESIRRTIAELPQGITRIIIAHKLTALKNCDLVYWLEDGRIYRKGEAAELLADYQTLEENNA</sequence>
<accession>A0AA94L2Z4</accession>
<evidence type="ECO:0000256" key="4">
    <source>
        <dbReference type="ARBA" id="ARBA00022840"/>
    </source>
</evidence>
<comment type="subcellular location">
    <subcellularLocation>
        <location evidence="1">Cell membrane</location>
        <topology evidence="1">Multi-pass membrane protein</topology>
    </subcellularLocation>
</comment>
<dbReference type="InterPro" id="IPR003439">
    <property type="entry name" value="ABC_transporter-like_ATP-bd"/>
</dbReference>
<name>A0AA94L2Z4_DESDE</name>
<dbReference type="GO" id="GO:0005886">
    <property type="term" value="C:plasma membrane"/>
    <property type="evidence" value="ECO:0007669"/>
    <property type="project" value="UniProtKB-SubCell"/>
</dbReference>
<dbReference type="GO" id="GO:0016887">
    <property type="term" value="F:ATP hydrolysis activity"/>
    <property type="evidence" value="ECO:0007669"/>
    <property type="project" value="InterPro"/>
</dbReference>
<dbReference type="InterPro" id="IPR036640">
    <property type="entry name" value="ABC1_TM_sf"/>
</dbReference>
<keyword evidence="3" id="KW-0547">Nucleotide-binding</keyword>
<evidence type="ECO:0000256" key="7">
    <source>
        <dbReference type="SAM" id="Phobius"/>
    </source>
</evidence>
<dbReference type="PANTHER" id="PTHR24221:SF654">
    <property type="entry name" value="ATP-BINDING CASSETTE SUB-FAMILY B MEMBER 6"/>
    <property type="match status" value="1"/>
</dbReference>
<organism evidence="9 10">
    <name type="scientific">Desulfovibrio desulfuricans</name>
    <dbReference type="NCBI Taxonomy" id="876"/>
    <lineage>
        <taxon>Bacteria</taxon>
        <taxon>Pseudomonadati</taxon>
        <taxon>Thermodesulfobacteriota</taxon>
        <taxon>Desulfovibrionia</taxon>
        <taxon>Desulfovibrionales</taxon>
        <taxon>Desulfovibrionaceae</taxon>
        <taxon>Desulfovibrio</taxon>
    </lineage>
</organism>
<dbReference type="PANTHER" id="PTHR24221">
    <property type="entry name" value="ATP-BINDING CASSETTE SUB-FAMILY B"/>
    <property type="match status" value="1"/>
</dbReference>
<evidence type="ECO:0000313" key="9">
    <source>
        <dbReference type="EMBL" id="SFW63662.1"/>
    </source>
</evidence>
<gene>
    <name evidence="9" type="ORF">SAMN02910291_02232</name>
</gene>
<reference evidence="10" key="1">
    <citation type="submission" date="2016-11" db="EMBL/GenBank/DDBJ databases">
        <authorList>
            <person name="Jaros S."/>
            <person name="Januszkiewicz K."/>
            <person name="Wedrychowicz H."/>
        </authorList>
    </citation>
    <scope>NUCLEOTIDE SEQUENCE [LARGE SCALE GENOMIC DNA]</scope>
    <source>
        <strain evidence="10">DSM 7057</strain>
    </source>
</reference>
<dbReference type="InterPro" id="IPR039421">
    <property type="entry name" value="Type_1_exporter"/>
</dbReference>
<dbReference type="CDD" id="cd03228">
    <property type="entry name" value="ABCC_MRP_Like"/>
    <property type="match status" value="1"/>
</dbReference>
<keyword evidence="5 7" id="KW-1133">Transmembrane helix</keyword>
<feature type="transmembrane region" description="Helical" evidence="7">
    <location>
        <begin position="190"/>
        <end position="207"/>
    </location>
</feature>
<evidence type="ECO:0000256" key="2">
    <source>
        <dbReference type="ARBA" id="ARBA00022692"/>
    </source>
</evidence>
<dbReference type="GO" id="GO:0034040">
    <property type="term" value="F:ATPase-coupled lipid transmembrane transporter activity"/>
    <property type="evidence" value="ECO:0007669"/>
    <property type="project" value="TreeGrafter"/>
</dbReference>
<feature type="domain" description="ABC transporter" evidence="8">
    <location>
        <begin position="369"/>
        <end position="604"/>
    </location>
</feature>
<keyword evidence="4" id="KW-0067">ATP-binding</keyword>
<dbReference type="SMART" id="SM00382">
    <property type="entry name" value="AAA"/>
    <property type="match status" value="1"/>
</dbReference>
<comment type="caution">
    <text evidence="9">The sequence shown here is derived from an EMBL/GenBank/DDBJ whole genome shotgun (WGS) entry which is preliminary data.</text>
</comment>
<dbReference type="Gene3D" id="1.20.1560.10">
    <property type="entry name" value="ABC transporter type 1, transmembrane domain"/>
    <property type="match status" value="1"/>
</dbReference>
<keyword evidence="6 7" id="KW-0472">Membrane</keyword>
<dbReference type="SUPFAM" id="SSF52540">
    <property type="entry name" value="P-loop containing nucleoside triphosphate hydrolases"/>
    <property type="match status" value="1"/>
</dbReference>
<evidence type="ECO:0000256" key="1">
    <source>
        <dbReference type="ARBA" id="ARBA00004651"/>
    </source>
</evidence>
<dbReference type="Gene3D" id="3.40.50.300">
    <property type="entry name" value="P-loop containing nucleotide triphosphate hydrolases"/>
    <property type="match status" value="1"/>
</dbReference>
<dbReference type="PROSITE" id="PS50893">
    <property type="entry name" value="ABC_TRANSPORTER_2"/>
    <property type="match status" value="1"/>
</dbReference>
<dbReference type="Pfam" id="PF00005">
    <property type="entry name" value="ABC_tran"/>
    <property type="match status" value="1"/>
</dbReference>
<dbReference type="SUPFAM" id="SSF90123">
    <property type="entry name" value="ABC transporter transmembrane region"/>
    <property type="match status" value="1"/>
</dbReference>
<keyword evidence="2 7" id="KW-0812">Transmembrane</keyword>
<evidence type="ECO:0000259" key="8">
    <source>
        <dbReference type="PROSITE" id="PS50893"/>
    </source>
</evidence>
<proteinExistence type="predicted"/>
<evidence type="ECO:0000256" key="5">
    <source>
        <dbReference type="ARBA" id="ARBA00022989"/>
    </source>
</evidence>
<dbReference type="PROSITE" id="PS00211">
    <property type="entry name" value="ABC_TRANSPORTER_1"/>
    <property type="match status" value="1"/>
</dbReference>
<dbReference type="InterPro" id="IPR003593">
    <property type="entry name" value="AAA+_ATPase"/>
</dbReference>
<protein>
    <submittedName>
        <fullName evidence="9">ABC transporter</fullName>
    </submittedName>
</protein>
<evidence type="ECO:0000256" key="3">
    <source>
        <dbReference type="ARBA" id="ARBA00022741"/>
    </source>
</evidence>
<dbReference type="InterPro" id="IPR027417">
    <property type="entry name" value="P-loop_NTPase"/>
</dbReference>
<evidence type="ECO:0000256" key="6">
    <source>
        <dbReference type="ARBA" id="ARBA00023136"/>
    </source>
</evidence>